<comment type="caution">
    <text evidence="1">The sequence shown here is derived from an EMBL/GenBank/DDBJ whole genome shotgun (WGS) entry which is preliminary data.</text>
</comment>
<name>A0A5Q4BEV6_9PEZI</name>
<reference evidence="1 2" key="1">
    <citation type="journal article" date="2019" name="Sci. Rep.">
        <title>Colletotrichum shisoi sp. nov., an anthracnose pathogen of Perilla frutescens in Japan: molecular phylogenetic, morphological and genomic evidence.</title>
        <authorList>
            <person name="Gan P."/>
            <person name="Tsushima A."/>
            <person name="Hiroyama R."/>
            <person name="Narusaka M."/>
            <person name="Takano Y."/>
            <person name="Narusaka Y."/>
            <person name="Kawaradani M."/>
            <person name="Damm U."/>
            <person name="Shirasu K."/>
        </authorList>
    </citation>
    <scope>NUCLEOTIDE SEQUENCE [LARGE SCALE GENOMIC DNA]</scope>
    <source>
        <strain evidence="1 2">PG-2018a</strain>
    </source>
</reference>
<proteinExistence type="predicted"/>
<accession>A0A5Q4BEV6</accession>
<dbReference type="EMBL" id="PUHP01001624">
    <property type="protein sequence ID" value="TQN65445.1"/>
    <property type="molecule type" value="Genomic_DNA"/>
</dbReference>
<dbReference type="OrthoDB" id="5062850at2759"/>
<evidence type="ECO:0000313" key="2">
    <source>
        <dbReference type="Proteomes" id="UP000326340"/>
    </source>
</evidence>
<dbReference type="Proteomes" id="UP000326340">
    <property type="component" value="Unassembled WGS sequence"/>
</dbReference>
<keyword evidence="2" id="KW-1185">Reference proteome</keyword>
<sequence length="490" mass="55700">MAGLFRLPIEIRDMIYRDYVAVEGGYVCDTDAFIKGKLKQADGQPICLALISTCKRVAKEMHGLALRVNPITFSTLCGDPELRQLAQRFDRLVYEVMYHRRQNLRMSDSKETYTKLRLLHLRFSKLLDCLWRRNHIPPFTMVGPYGEPASAVRQFLKDVMKEAAPSYPQRSETYTPCFRRLKGFGGLDKLASTLTSYEASLEPWNIISPDEMDELSIFAYGFTGLPPIFPRPVKKEADRSERRFSAAASAIHFLKSLPSTVRCHLRKLVLLENKQAVPFQECHGLGLVPFCKENPLLRIERRVSLWNNAFQEFRSSTFPIQTPQHQYEQLVSQDKNTLDSSLITASVASWIMEALELAPAGMPASSFSLLLDGNPLPQLCTRIFQSVVQRDLCWQSAMSEVMEQGGFPDYGTMCHFKTEVDNDEFAWKGLPQAMKDIGSGNSIVRFNFDIGEPLDPTRLVFEHRNWTWGWAGMVLARARHNVLGDRAASA</sequence>
<evidence type="ECO:0000313" key="1">
    <source>
        <dbReference type="EMBL" id="TQN65445.1"/>
    </source>
</evidence>
<dbReference type="AlphaFoldDB" id="A0A5Q4BEV6"/>
<gene>
    <name evidence="1" type="ORF">CSHISOI_10061</name>
</gene>
<organism evidence="1 2">
    <name type="scientific">Colletotrichum shisoi</name>
    <dbReference type="NCBI Taxonomy" id="2078593"/>
    <lineage>
        <taxon>Eukaryota</taxon>
        <taxon>Fungi</taxon>
        <taxon>Dikarya</taxon>
        <taxon>Ascomycota</taxon>
        <taxon>Pezizomycotina</taxon>
        <taxon>Sordariomycetes</taxon>
        <taxon>Hypocreomycetidae</taxon>
        <taxon>Glomerellales</taxon>
        <taxon>Glomerellaceae</taxon>
        <taxon>Colletotrichum</taxon>
        <taxon>Colletotrichum destructivum species complex</taxon>
    </lineage>
</organism>
<protein>
    <submittedName>
        <fullName evidence="1">Uncharacterized protein</fullName>
    </submittedName>
</protein>